<accession>A0A286U204</accession>
<dbReference type="Proteomes" id="UP000218542">
    <property type="component" value="Unassembled WGS sequence"/>
</dbReference>
<dbReference type="AlphaFoldDB" id="A0A286U204"/>
<dbReference type="EMBL" id="BAOS01000028">
    <property type="protein sequence ID" value="GAX62183.1"/>
    <property type="molecule type" value="Genomic_DNA"/>
</dbReference>
<feature type="chain" id="PRO_5012380276" evidence="1">
    <location>
        <begin position="21"/>
        <end position="170"/>
    </location>
</feature>
<gene>
    <name evidence="2" type="ORF">SCALIN_C28_0387</name>
</gene>
<comment type="caution">
    <text evidence="2">The sequence shown here is derived from an EMBL/GenBank/DDBJ whole genome shotgun (WGS) entry which is preliminary data.</text>
</comment>
<name>A0A286U204_9BACT</name>
<evidence type="ECO:0000313" key="3">
    <source>
        <dbReference type="Proteomes" id="UP000218542"/>
    </source>
</evidence>
<feature type="signal peptide" evidence="1">
    <location>
        <begin position="1"/>
        <end position="20"/>
    </location>
</feature>
<evidence type="ECO:0000256" key="1">
    <source>
        <dbReference type="SAM" id="SignalP"/>
    </source>
</evidence>
<protein>
    <submittedName>
        <fullName evidence="2">Uncharacterized protein</fullName>
    </submittedName>
</protein>
<keyword evidence="3" id="KW-1185">Reference proteome</keyword>
<proteinExistence type="predicted"/>
<sequence length="170" mass="19657">MKKILILLIFCFLTSFSSLGASESQPVLEKLDSLEKFISDLSFRILALEKRIISLEERIFLEATKREKQPEHIPENIEPSGDDFSIEDVTYETQYNGTVFRGRITNNTNSDFQYSLFKITVYKKDGSVAGSNDFYILNLDRHSTRTFEAKIHDATKEEFEKYVIEFTKGS</sequence>
<keyword evidence="1" id="KW-0732">Signal</keyword>
<reference evidence="3" key="1">
    <citation type="journal article" date="2017" name="Environ. Microbiol. Rep.">
        <title>Genetic Diversity of Marine Anaerobic Ammonium-Oxidizing Bacteria as Revealed by Genomic and Proteomic Analyses of 'Candidatus Scalindua japonica'.</title>
        <authorList>
            <person name="Oshiki M."/>
            <person name="Mizuto K."/>
            <person name="Kimura Z."/>
            <person name="Kindaichi T."/>
            <person name="Satoh H."/>
            <person name="Okabe S."/>
        </authorList>
    </citation>
    <scope>NUCLEOTIDE SEQUENCE [LARGE SCALE GENOMIC DNA]</scope>
    <source>
        <strain evidence="3">husup-a2</strain>
    </source>
</reference>
<dbReference type="RefSeq" id="WP_096895552.1">
    <property type="nucleotide sequence ID" value="NZ_BAOS01000028.1"/>
</dbReference>
<organism evidence="2 3">
    <name type="scientific">Candidatus Scalindua japonica</name>
    <dbReference type="NCBI Taxonomy" id="1284222"/>
    <lineage>
        <taxon>Bacteria</taxon>
        <taxon>Pseudomonadati</taxon>
        <taxon>Planctomycetota</taxon>
        <taxon>Candidatus Brocadiia</taxon>
        <taxon>Candidatus Brocadiales</taxon>
        <taxon>Candidatus Scalinduaceae</taxon>
        <taxon>Candidatus Scalindua</taxon>
    </lineage>
</organism>
<dbReference type="OrthoDB" id="9829336at2"/>
<evidence type="ECO:0000313" key="2">
    <source>
        <dbReference type="EMBL" id="GAX62183.1"/>
    </source>
</evidence>